<proteinExistence type="predicted"/>
<evidence type="ECO:0000256" key="1">
    <source>
        <dbReference type="SAM" id="MobiDB-lite"/>
    </source>
</evidence>
<dbReference type="Proteomes" id="UP001151760">
    <property type="component" value="Unassembled WGS sequence"/>
</dbReference>
<organism evidence="2 3">
    <name type="scientific">Tanacetum coccineum</name>
    <dbReference type="NCBI Taxonomy" id="301880"/>
    <lineage>
        <taxon>Eukaryota</taxon>
        <taxon>Viridiplantae</taxon>
        <taxon>Streptophyta</taxon>
        <taxon>Embryophyta</taxon>
        <taxon>Tracheophyta</taxon>
        <taxon>Spermatophyta</taxon>
        <taxon>Magnoliopsida</taxon>
        <taxon>eudicotyledons</taxon>
        <taxon>Gunneridae</taxon>
        <taxon>Pentapetalae</taxon>
        <taxon>asterids</taxon>
        <taxon>campanulids</taxon>
        <taxon>Asterales</taxon>
        <taxon>Asteraceae</taxon>
        <taxon>Asteroideae</taxon>
        <taxon>Anthemideae</taxon>
        <taxon>Anthemidinae</taxon>
        <taxon>Tanacetum</taxon>
    </lineage>
</organism>
<keyword evidence="3" id="KW-1185">Reference proteome</keyword>
<reference evidence="2" key="1">
    <citation type="journal article" date="2022" name="Int. J. Mol. Sci.">
        <title>Draft Genome of Tanacetum Coccineum: Genomic Comparison of Closely Related Tanacetum-Family Plants.</title>
        <authorList>
            <person name="Yamashiro T."/>
            <person name="Shiraishi A."/>
            <person name="Nakayama K."/>
            <person name="Satake H."/>
        </authorList>
    </citation>
    <scope>NUCLEOTIDE SEQUENCE</scope>
</reference>
<comment type="caution">
    <text evidence="2">The sequence shown here is derived from an EMBL/GenBank/DDBJ whole genome shotgun (WGS) entry which is preliminary data.</text>
</comment>
<feature type="compositionally biased region" description="Basic and acidic residues" evidence="1">
    <location>
        <begin position="384"/>
        <end position="399"/>
    </location>
</feature>
<dbReference type="EMBL" id="BQNB010010564">
    <property type="protein sequence ID" value="GJS78980.1"/>
    <property type="molecule type" value="Genomic_DNA"/>
</dbReference>
<feature type="compositionally biased region" description="Basic and acidic residues" evidence="1">
    <location>
        <begin position="364"/>
        <end position="376"/>
    </location>
</feature>
<evidence type="ECO:0000313" key="2">
    <source>
        <dbReference type="EMBL" id="GJS78980.1"/>
    </source>
</evidence>
<gene>
    <name evidence="2" type="ORF">Tco_0728861</name>
</gene>
<feature type="region of interest" description="Disordered" evidence="1">
    <location>
        <begin position="364"/>
        <end position="399"/>
    </location>
</feature>
<feature type="region of interest" description="Disordered" evidence="1">
    <location>
        <begin position="137"/>
        <end position="161"/>
    </location>
</feature>
<accession>A0ABQ4YN82</accession>
<reference evidence="2" key="2">
    <citation type="submission" date="2022-01" db="EMBL/GenBank/DDBJ databases">
        <authorList>
            <person name="Yamashiro T."/>
            <person name="Shiraishi A."/>
            <person name="Satake H."/>
            <person name="Nakayama K."/>
        </authorList>
    </citation>
    <scope>NUCLEOTIDE SEQUENCE</scope>
</reference>
<evidence type="ECO:0000313" key="3">
    <source>
        <dbReference type="Proteomes" id="UP001151760"/>
    </source>
</evidence>
<sequence>MQDELLEFILQMVWRLVDLPKGKHAIRTKWVYRNKKYERGIDDAQEILDEFYGGAHFLLRVAVKTTSTPIETNKALLNDEEAEDVDDLRYLKEPFNDTYETPKHTQKVFANMRRKGKGFSGIVTSLFQSMLVPQVVEGEGSGQPSKPQPPSSTAPPSQKNKFMLSCTSHTTKDPNTRKAKKSFKTLIYLSTGIKLFKIGTSKRKSLDEEYVSKQGRKSDKIKPMFDDSDFVELDVDNAIENVKGDAKTQRRNTAKQITTNRDIVNTASIDVSAVGPSNVSTADPFTSIVGDIFEDEMMTIVDTLMAIRGTRPRTTLVVICDVEEEPRRATPIPTVQSQDKEIQKLYESEQNWINDFVPIDSEVVKDSRKGKAEGSRQKTVARKRTSEKLDDEKCQKTQE</sequence>
<protein>
    <submittedName>
        <fullName evidence="2">Uncharacterized protein</fullName>
    </submittedName>
</protein>
<name>A0ABQ4YN82_9ASTR</name>